<evidence type="ECO:0000259" key="3">
    <source>
        <dbReference type="PROSITE" id="PS50234"/>
    </source>
</evidence>
<feature type="region of interest" description="Disordered" evidence="1">
    <location>
        <begin position="298"/>
        <end position="320"/>
    </location>
</feature>
<dbReference type="Gene3D" id="3.40.50.410">
    <property type="entry name" value="von Willebrand factor, type A domain"/>
    <property type="match status" value="1"/>
</dbReference>
<feature type="chain" id="PRO_5037150353" description="VWFA domain-containing protein" evidence="2">
    <location>
        <begin position="29"/>
        <end position="538"/>
    </location>
</feature>
<feature type="signal peptide" evidence="2">
    <location>
        <begin position="1"/>
        <end position="28"/>
    </location>
</feature>
<evidence type="ECO:0000313" key="5">
    <source>
        <dbReference type="Proteomes" id="UP000636793"/>
    </source>
</evidence>
<dbReference type="EMBL" id="BMHI01000006">
    <property type="protein sequence ID" value="GGB43051.1"/>
    <property type="molecule type" value="Genomic_DNA"/>
</dbReference>
<feature type="region of interest" description="Disordered" evidence="1">
    <location>
        <begin position="34"/>
        <end position="57"/>
    </location>
</feature>
<feature type="compositionally biased region" description="Low complexity" evidence="1">
    <location>
        <begin position="40"/>
        <end position="56"/>
    </location>
</feature>
<dbReference type="SMART" id="SM00327">
    <property type="entry name" value="VWA"/>
    <property type="match status" value="1"/>
</dbReference>
<dbReference type="Pfam" id="PF13531">
    <property type="entry name" value="SBP_bac_11"/>
    <property type="match status" value="1"/>
</dbReference>
<reference evidence="4" key="2">
    <citation type="submission" date="2020-09" db="EMBL/GenBank/DDBJ databases">
        <authorList>
            <person name="Sun Q."/>
            <person name="Zhou Y."/>
        </authorList>
    </citation>
    <scope>NUCLEOTIDE SEQUENCE</scope>
    <source>
        <strain evidence="4">CGMCC 1.15085</strain>
    </source>
</reference>
<evidence type="ECO:0000256" key="1">
    <source>
        <dbReference type="SAM" id="MobiDB-lite"/>
    </source>
</evidence>
<dbReference type="InterPro" id="IPR002035">
    <property type="entry name" value="VWF_A"/>
</dbReference>
<proteinExistence type="predicted"/>
<comment type="caution">
    <text evidence="4">The sequence shown here is derived from an EMBL/GenBank/DDBJ whole genome shotgun (WGS) entry which is preliminary data.</text>
</comment>
<keyword evidence="5" id="KW-1185">Reference proteome</keyword>
<dbReference type="AlphaFoldDB" id="A0A916TGH6"/>
<evidence type="ECO:0000256" key="2">
    <source>
        <dbReference type="SAM" id="SignalP"/>
    </source>
</evidence>
<dbReference type="PROSITE" id="PS50234">
    <property type="entry name" value="VWFA"/>
    <property type="match status" value="1"/>
</dbReference>
<sequence length="538" mass="56375">MADSRNRGAMAAIVAAVCVLAVAGTAVAVTRPWQDDTRSATRSSTAGTTTTKPSSGANAQVVQVWTGTSDTSLINRLADTIGPAYRIAPAKTAGDADVELRPGTSNDDPALVATSPVVLAMPSAMATAFGAPTTDNLQGWFNRKNTWSTEGHAEWGDFRLAIPDPATSATGAIGYGALLTAVNGKPVGKTPDYTHPTPATFAMVHVEQLTVVEKSDSAARDLLNAPDTAAFAKTASAVLSTEREVAAHNARTGANQLVGVPLLGGAAAVPIVATPANGFSKSKFQVLLTHLRSPAGQQALRASGYRSRTGERPGIDGASDLAKPAAVTADSFKTARSAWQTAHRRNSTVALLDLSGSMTEKFPGTKTPKVVMMQQLLKLAFTLASPQQRSTMWFFANRAKGPVFDDVPLALDSPAHIKDIHAALDRAKPGGGTPVYLAIERAYKYAVDHYTPGRANRVIVLSDGANEDAGNHVTLAQVKAYVAKYYDPKKPVTLSMVLLDPGGNYKGLEQVAAVTKGSATTLRKMSEAPNVFQEALFG</sequence>
<organism evidence="4 5">
    <name type="scientific">Flexivirga endophytica</name>
    <dbReference type="NCBI Taxonomy" id="1849103"/>
    <lineage>
        <taxon>Bacteria</taxon>
        <taxon>Bacillati</taxon>
        <taxon>Actinomycetota</taxon>
        <taxon>Actinomycetes</taxon>
        <taxon>Micrococcales</taxon>
        <taxon>Dermacoccaceae</taxon>
        <taxon>Flexivirga</taxon>
    </lineage>
</organism>
<dbReference type="SUPFAM" id="SSF53850">
    <property type="entry name" value="Periplasmic binding protein-like II"/>
    <property type="match status" value="1"/>
</dbReference>
<dbReference type="Proteomes" id="UP000636793">
    <property type="component" value="Unassembled WGS sequence"/>
</dbReference>
<dbReference type="SUPFAM" id="SSF53300">
    <property type="entry name" value="vWA-like"/>
    <property type="match status" value="1"/>
</dbReference>
<evidence type="ECO:0000313" key="4">
    <source>
        <dbReference type="EMBL" id="GGB43051.1"/>
    </source>
</evidence>
<reference evidence="4" key="1">
    <citation type="journal article" date="2014" name="Int. J. Syst. Evol. Microbiol.">
        <title>Complete genome sequence of Corynebacterium casei LMG S-19264T (=DSM 44701T), isolated from a smear-ripened cheese.</title>
        <authorList>
            <consortium name="US DOE Joint Genome Institute (JGI-PGF)"/>
            <person name="Walter F."/>
            <person name="Albersmeier A."/>
            <person name="Kalinowski J."/>
            <person name="Ruckert C."/>
        </authorList>
    </citation>
    <scope>NUCLEOTIDE SEQUENCE</scope>
    <source>
        <strain evidence="4">CGMCC 1.15085</strain>
    </source>
</reference>
<accession>A0A916TGH6</accession>
<gene>
    <name evidence="4" type="ORF">GCM10011492_37480</name>
</gene>
<feature type="domain" description="VWFA" evidence="3">
    <location>
        <begin position="347"/>
        <end position="538"/>
    </location>
</feature>
<name>A0A916TGH6_9MICO</name>
<dbReference type="InterPro" id="IPR036465">
    <property type="entry name" value="vWFA_dom_sf"/>
</dbReference>
<protein>
    <recommendedName>
        <fullName evidence="3">VWFA domain-containing protein</fullName>
    </recommendedName>
</protein>
<keyword evidence="2" id="KW-0732">Signal</keyword>